<dbReference type="GO" id="GO:0008233">
    <property type="term" value="F:peptidase activity"/>
    <property type="evidence" value="ECO:0007669"/>
    <property type="project" value="UniProtKB-KW"/>
</dbReference>
<keyword evidence="6" id="KW-1185">Reference proteome</keyword>
<keyword evidence="1" id="KW-0645">Protease</keyword>
<evidence type="ECO:0000256" key="1">
    <source>
        <dbReference type="ARBA" id="ARBA00022670"/>
    </source>
</evidence>
<evidence type="ECO:0000259" key="4">
    <source>
        <dbReference type="Pfam" id="PF25010"/>
    </source>
</evidence>
<dbReference type="Proteomes" id="UP001162029">
    <property type="component" value="Unassembled WGS sequence"/>
</dbReference>
<keyword evidence="2" id="KW-0833">Ubl conjugation pathway</keyword>
<dbReference type="EMBL" id="CANTFM010002239">
    <property type="protein sequence ID" value="CAI5745034.1"/>
    <property type="molecule type" value="Genomic_DNA"/>
</dbReference>
<evidence type="ECO:0000313" key="5">
    <source>
        <dbReference type="EMBL" id="CAI5745034.1"/>
    </source>
</evidence>
<evidence type="ECO:0000313" key="6">
    <source>
        <dbReference type="Proteomes" id="UP001162029"/>
    </source>
</evidence>
<gene>
    <name evidence="5" type="ORF">PDE001_LOCUS10151</name>
</gene>
<sequence length="1170" mass="130875">MHYEFLDGLEVTYGNALAVGGGFHRVTTADGSAAEVSPHTFLWYNLSSPTQKVTPSDSDSILAITQLRIENEQKQMEMPWIKLDKAVDRQNGQFLWYQTTQFKATTISSDQTKQLMPLKEIRVVRDLKDVPEGFEEELRTYLCFRRLGSEDFVGSKWSILNQKVGNWIDVKDLSSNKWSVAQILSQSVSEIRIHIPTWRKGRDEFLSRSTCHNRVAKLGTHTNVYMSPAYPFPRKQGSMWNANMKDLQLAREQFDKYFYDRDRQKSYLSRLLIPFIEKSLLCTFLSSDLADEMNAFHQHVLKNVVACMLGNDAGSVMVYMLSLLRMILNGHSSCMFFYIKYPGSYTAAKYQRLVYASYLVSPDALTAIPSRHPCRSCYFVDNVDLFVQAGGFRLILQRLEGTDVALTEVLLYCTILVEAKPCFTQQKRRRSSSSARSRSATETQTEDFFREFLNATFSRLRRMSGEELKDDIGLIDQIVDMLDLLCRDGLLLGGCSSESDIDDSTGADCSASSCNVEFAEAIEIFHLDLSKKFICCPYLSQRLLGISRINNLISMAQRKDTLHRKASLRRASSSISTTVSLSTSCSSTAASLQASTSGEQPITKWLRTRYIVKWLTASDILEVILGDRESCVKYSLQEGTHLEILKRSKAIFGFVASHGLLTEQHIVLMWKTAMSQLRSGRKAVFDIFISLCGVLSADLIDVVVMLLTQVPLSDYDELVVNFIKRVITIASKLVVDADAGGFKMSLTSLVSAASGSRNKLSASAEKDVEVLNKVVNLCCTLYWNAILQSEASNENGANSSFRLRLSMRSEVETALADSLNHVQKLWVSAGASSFASGKKQQQLLSDYLRKCAENIKSGTLVETSMSLIHRIVDGYGGSSASLAASALSLTRANSPPTTPSELLKELNNAHNIVPVVVEAIISYVAQSDSRNRTQTSYAAGIKKRLAFLGYIITKSDLKLPFDAVCQLWGWLNGPDSTIEERDVFFTWFMTVIPDPNNFVHRAYSGQTGFSEAVVGEIFRSLIGSQSTSAQNESAVQICLDMQSMSKEAFWVLERLFRFVNTSARRISSTGVSGSTHTRSVSGKKGEADLFVVEALDLQGLETLYDVALLAENDVVSQQAINYLIYLQLHIGSKLVRREVWADFVEMCLWRLKETSHSLKAAEELLMDRKD</sequence>
<dbReference type="GO" id="GO:0006508">
    <property type="term" value="P:proteolysis"/>
    <property type="evidence" value="ECO:0007669"/>
    <property type="project" value="UniProtKB-KW"/>
</dbReference>
<dbReference type="InterPro" id="IPR056850">
    <property type="entry name" value="ARM_UBP34_24_USP9X_Y"/>
</dbReference>
<protein>
    <recommendedName>
        <fullName evidence="4">UBP34/UBP24/USP9X/USP9Y-like ARM repeat region domain-containing protein</fullName>
    </recommendedName>
</protein>
<organism evidence="5 6">
    <name type="scientific">Peronospora destructor</name>
    <dbReference type="NCBI Taxonomy" id="86335"/>
    <lineage>
        <taxon>Eukaryota</taxon>
        <taxon>Sar</taxon>
        <taxon>Stramenopiles</taxon>
        <taxon>Oomycota</taxon>
        <taxon>Peronosporomycetes</taxon>
        <taxon>Peronosporales</taxon>
        <taxon>Peronosporaceae</taxon>
        <taxon>Peronospora</taxon>
    </lineage>
</organism>
<name>A0AAV0V755_9STRA</name>
<feature type="domain" description="UBP34/UBP24/USP9X/USP9Y-like ARM repeat region" evidence="4">
    <location>
        <begin position="838"/>
        <end position="994"/>
    </location>
</feature>
<proteinExistence type="predicted"/>
<dbReference type="Pfam" id="PF25010">
    <property type="entry name" value="ARM_UBP24_USP9X-Y"/>
    <property type="match status" value="1"/>
</dbReference>
<accession>A0AAV0V755</accession>
<evidence type="ECO:0000256" key="3">
    <source>
        <dbReference type="ARBA" id="ARBA00022801"/>
    </source>
</evidence>
<reference evidence="5" key="1">
    <citation type="submission" date="2022-12" db="EMBL/GenBank/DDBJ databases">
        <authorList>
            <person name="Webb A."/>
        </authorList>
    </citation>
    <scope>NUCLEOTIDE SEQUENCE</scope>
    <source>
        <strain evidence="5">Pd1</strain>
    </source>
</reference>
<keyword evidence="3" id="KW-0378">Hydrolase</keyword>
<comment type="caution">
    <text evidence="5">The sequence shown here is derived from an EMBL/GenBank/DDBJ whole genome shotgun (WGS) entry which is preliminary data.</text>
</comment>
<evidence type="ECO:0000256" key="2">
    <source>
        <dbReference type="ARBA" id="ARBA00022786"/>
    </source>
</evidence>
<dbReference type="AlphaFoldDB" id="A0AAV0V755"/>